<protein>
    <submittedName>
        <fullName evidence="2">Glycosyl transferases group 1</fullName>
    </submittedName>
</protein>
<dbReference type="InterPro" id="IPR029044">
    <property type="entry name" value="Nucleotide-diphossugar_trans"/>
</dbReference>
<dbReference type="Pfam" id="PF00535">
    <property type="entry name" value="Glycos_transf_2"/>
    <property type="match status" value="1"/>
</dbReference>
<dbReference type="SUPFAM" id="SSF53756">
    <property type="entry name" value="UDP-Glycosyltransferase/glycogen phosphorylase"/>
    <property type="match status" value="1"/>
</dbReference>
<dbReference type="SUPFAM" id="SSF53448">
    <property type="entry name" value="Nucleotide-diphospho-sugar transferases"/>
    <property type="match status" value="1"/>
</dbReference>
<proteinExistence type="predicted"/>
<dbReference type="CDD" id="cd00761">
    <property type="entry name" value="Glyco_tranf_GTA_type"/>
    <property type="match status" value="1"/>
</dbReference>
<dbReference type="Gene3D" id="3.40.50.2000">
    <property type="entry name" value="Glycogen Phosphorylase B"/>
    <property type="match status" value="1"/>
</dbReference>
<keyword evidence="2" id="KW-0808">Transferase</keyword>
<organism evidence="2 3">
    <name type="scientific">Noviherbaspirillum humi</name>
    <dbReference type="NCBI Taxonomy" id="1688639"/>
    <lineage>
        <taxon>Bacteria</taxon>
        <taxon>Pseudomonadati</taxon>
        <taxon>Pseudomonadota</taxon>
        <taxon>Betaproteobacteria</taxon>
        <taxon>Burkholderiales</taxon>
        <taxon>Oxalobacteraceae</taxon>
        <taxon>Noviherbaspirillum</taxon>
    </lineage>
</organism>
<dbReference type="PANTHER" id="PTHR22916">
    <property type="entry name" value="GLYCOSYLTRANSFERASE"/>
    <property type="match status" value="1"/>
</dbReference>
<keyword evidence="3" id="KW-1185">Reference proteome</keyword>
<dbReference type="RefSeq" id="WP_089400706.1">
    <property type="nucleotide sequence ID" value="NZ_FZOT01000014.1"/>
</dbReference>
<evidence type="ECO:0000313" key="2">
    <source>
        <dbReference type="EMBL" id="SNT11845.1"/>
    </source>
</evidence>
<dbReference type="CDD" id="cd03801">
    <property type="entry name" value="GT4_PimA-like"/>
    <property type="match status" value="1"/>
</dbReference>
<name>A0A239K1E1_9BURK</name>
<dbReference type="InterPro" id="IPR001173">
    <property type="entry name" value="Glyco_trans_2-like"/>
</dbReference>
<dbReference type="AlphaFoldDB" id="A0A239K1E1"/>
<evidence type="ECO:0000313" key="3">
    <source>
        <dbReference type="Proteomes" id="UP000198284"/>
    </source>
</evidence>
<feature type="domain" description="Glycosyltransferase 2-like" evidence="1">
    <location>
        <begin position="404"/>
        <end position="513"/>
    </location>
</feature>
<dbReference type="OrthoDB" id="9802649at2"/>
<dbReference type="Gene3D" id="3.90.550.10">
    <property type="entry name" value="Spore Coat Polysaccharide Biosynthesis Protein SpsA, Chain A"/>
    <property type="match status" value="1"/>
</dbReference>
<reference evidence="2 3" key="1">
    <citation type="submission" date="2017-06" db="EMBL/GenBank/DDBJ databases">
        <authorList>
            <person name="Kim H.J."/>
            <person name="Triplett B.A."/>
        </authorList>
    </citation>
    <scope>NUCLEOTIDE SEQUENCE [LARGE SCALE GENOMIC DNA]</scope>
    <source>
        <strain evidence="2 3">U15</strain>
    </source>
</reference>
<dbReference type="Pfam" id="PF13692">
    <property type="entry name" value="Glyco_trans_1_4"/>
    <property type="match status" value="1"/>
</dbReference>
<accession>A0A239K1E1</accession>
<dbReference type="PANTHER" id="PTHR22916:SF3">
    <property type="entry name" value="UDP-GLCNAC:BETAGAL BETA-1,3-N-ACETYLGLUCOSAMINYLTRANSFERASE-LIKE PROTEIN 1"/>
    <property type="match status" value="1"/>
</dbReference>
<sequence>MLDLILVTSEYPGITKSGGIGAAVEEAATMLQQSGVKVEVLVVVANNNAMLPTWKAKTGQGCVVNLVCADSFYNGAASNEAYSYASFQYLKSQAVARIIFPDYAGLGFYSMNAKRQGLAFADTNLDIAVHGPTAWALSLNTQPYPHVDALTTDFMERQSIEMADTVLYLSQYMRNWVEREFGVAPTKSAELMPNLMRGISASGTATQVGKLIGVQKIIFFGRHEPRKNLPLFVDALALAAKSYDLPRTVEFVFLGDFAEIDGTPSELYILRKLEGLNLKLVFLPGLGRAEAERYLTNTPATAVVVPSVENCPYTVLETIAKGLPVYVCAEGGSKELIAPEFHLTNTFDNNKSALAQCLYTVIKEGARVPAFSDSVGNALQSWVRHVNSPQQQRPLARCTAPLVSLIVVTHNRPEKAIEALNSCLRQSYAKTEVILVDDGSDRNNPQYQELKDFCHDNGVVLVEQENRYLGAARNTGVAKATGKYVLFLDDDDLLLKDAVGRLVNAIQCSGVDILTTLSCFMDASQRGLAHLDQLNLGKVGYLPTGGPLEAGLLKNCFGPSVSLISRAVFTKGVRYTETYGVGHEDYEFYINAVQKGFALAVHPVPAFYYEVGVPSMISQTPIWKNFMRTYGAFDRGAAGRGALNVAGILLGQQVNRHINHGKNVYTSLPEPLNQLYPKVGALDAETRLKMLYKYGEHFKLESTKRVAAWSLRERHEAKKLSAAASPLGTIPVAPVKRKMSAYVNKLHLVKGRERKECIDQIIASLKDLCTDATVPLTNVDYLFNALAVSRSASLASAVVDHSDQLSSRLKDERRMLALSATAHYLLENRVEFKQKFQLLLDGEANDFRGKDSKYVDHSAIEVFKAVTADPGVPSWAFQFTRVTGACLSKGQTGNRDAIMMLHDFINQ</sequence>
<evidence type="ECO:0000259" key="1">
    <source>
        <dbReference type="Pfam" id="PF00535"/>
    </source>
</evidence>
<dbReference type="GO" id="GO:0016758">
    <property type="term" value="F:hexosyltransferase activity"/>
    <property type="evidence" value="ECO:0007669"/>
    <property type="project" value="UniProtKB-ARBA"/>
</dbReference>
<gene>
    <name evidence="2" type="ORF">SAMN06265795_11487</name>
</gene>
<dbReference type="Proteomes" id="UP000198284">
    <property type="component" value="Unassembled WGS sequence"/>
</dbReference>
<dbReference type="EMBL" id="FZOT01000014">
    <property type="protein sequence ID" value="SNT11845.1"/>
    <property type="molecule type" value="Genomic_DNA"/>
</dbReference>